<sequence>MGFLIGSALAAMLVTLAAARWVVGHWPTASFGSQVFRAAAAFPLLAVALFAVATAVTLAGAARSGRPDLDPGMPIFAAVFFLFYALFVGGVVGLPTAFVAVRLFRG</sequence>
<protein>
    <submittedName>
        <fullName evidence="2">Uncharacterized protein</fullName>
    </submittedName>
</protein>
<feature type="transmembrane region" description="Helical" evidence="1">
    <location>
        <begin position="35"/>
        <end position="62"/>
    </location>
</feature>
<keyword evidence="1" id="KW-0472">Membrane</keyword>
<evidence type="ECO:0000313" key="3">
    <source>
        <dbReference type="Proteomes" id="UP001273531"/>
    </source>
</evidence>
<dbReference type="Proteomes" id="UP001273531">
    <property type="component" value="Unassembled WGS sequence"/>
</dbReference>
<dbReference type="EMBL" id="JAWJEJ010000002">
    <property type="protein sequence ID" value="MDV3458626.1"/>
    <property type="molecule type" value="Genomic_DNA"/>
</dbReference>
<organism evidence="2 3">
    <name type="scientific">Sphingomonas agrestis</name>
    <dbReference type="NCBI Taxonomy" id="3080540"/>
    <lineage>
        <taxon>Bacteria</taxon>
        <taxon>Pseudomonadati</taxon>
        <taxon>Pseudomonadota</taxon>
        <taxon>Alphaproteobacteria</taxon>
        <taxon>Sphingomonadales</taxon>
        <taxon>Sphingomonadaceae</taxon>
        <taxon>Sphingomonas</taxon>
    </lineage>
</organism>
<comment type="caution">
    <text evidence="2">The sequence shown here is derived from an EMBL/GenBank/DDBJ whole genome shotgun (WGS) entry which is preliminary data.</text>
</comment>
<evidence type="ECO:0000313" key="2">
    <source>
        <dbReference type="EMBL" id="MDV3458626.1"/>
    </source>
</evidence>
<dbReference type="RefSeq" id="WP_317227805.1">
    <property type="nucleotide sequence ID" value="NZ_JAWJEJ010000002.1"/>
</dbReference>
<feature type="transmembrane region" description="Helical" evidence="1">
    <location>
        <begin position="74"/>
        <end position="101"/>
    </location>
</feature>
<keyword evidence="1" id="KW-0812">Transmembrane</keyword>
<keyword evidence="1" id="KW-1133">Transmembrane helix</keyword>
<evidence type="ECO:0000256" key="1">
    <source>
        <dbReference type="SAM" id="Phobius"/>
    </source>
</evidence>
<accession>A0ABU3YB78</accession>
<gene>
    <name evidence="2" type="ORF">RZN05_16630</name>
</gene>
<name>A0ABU3YB78_9SPHN</name>
<proteinExistence type="predicted"/>
<reference evidence="2 3" key="1">
    <citation type="submission" date="2023-10" db="EMBL/GenBank/DDBJ databases">
        <title>Sphingomonas sp. HF-S4 16S ribosomal RNA gene Genome sequencing and assembly.</title>
        <authorList>
            <person name="Lee H."/>
        </authorList>
    </citation>
    <scope>NUCLEOTIDE SEQUENCE [LARGE SCALE GENOMIC DNA]</scope>
    <source>
        <strain evidence="2 3">HF-S4</strain>
    </source>
</reference>
<keyword evidence="3" id="KW-1185">Reference proteome</keyword>